<protein>
    <submittedName>
        <fullName evidence="1">Putative secreted peptide</fullName>
    </submittedName>
</protein>
<reference evidence="1" key="1">
    <citation type="submission" date="2018-01" db="EMBL/GenBank/DDBJ databases">
        <title>An insight into the sialome of Amazonian anophelines.</title>
        <authorList>
            <person name="Ribeiro J.M."/>
            <person name="Scarpassa V."/>
            <person name="Calvo E."/>
        </authorList>
    </citation>
    <scope>NUCLEOTIDE SEQUENCE</scope>
    <source>
        <tissue evidence="1">Salivary glands</tissue>
    </source>
</reference>
<dbReference type="EMBL" id="GGFM01009155">
    <property type="protein sequence ID" value="MBW29906.1"/>
    <property type="molecule type" value="Transcribed_RNA"/>
</dbReference>
<accession>A0A2M3ZMZ6</accession>
<organism evidence="1">
    <name type="scientific">Anopheles braziliensis</name>
    <dbReference type="NCBI Taxonomy" id="58242"/>
    <lineage>
        <taxon>Eukaryota</taxon>
        <taxon>Metazoa</taxon>
        <taxon>Ecdysozoa</taxon>
        <taxon>Arthropoda</taxon>
        <taxon>Hexapoda</taxon>
        <taxon>Insecta</taxon>
        <taxon>Pterygota</taxon>
        <taxon>Neoptera</taxon>
        <taxon>Endopterygota</taxon>
        <taxon>Diptera</taxon>
        <taxon>Nematocera</taxon>
        <taxon>Culicoidea</taxon>
        <taxon>Culicidae</taxon>
        <taxon>Anophelinae</taxon>
        <taxon>Anopheles</taxon>
    </lineage>
</organism>
<dbReference type="AlphaFoldDB" id="A0A2M3ZMZ6"/>
<sequence>MWLSYVFFRCFSPSTGLSWSFHSSSTCYTSVGGGRRRMRGGLLLFFEGRVVWVSFADPGFFLLLALIKACLTYSINVTLQVRGHPMPGIVELQMQTQPQQGGVLLHQLRDLHLDLVAKHL</sequence>
<proteinExistence type="predicted"/>
<name>A0A2M3ZMZ6_9DIPT</name>
<evidence type="ECO:0000313" key="1">
    <source>
        <dbReference type="EMBL" id="MBW29906.1"/>
    </source>
</evidence>